<dbReference type="InterPro" id="IPR020635">
    <property type="entry name" value="Tyr_kinase_cat_dom"/>
</dbReference>
<dbReference type="InterPro" id="IPR000719">
    <property type="entry name" value="Prot_kinase_dom"/>
</dbReference>
<keyword evidence="2" id="KW-0067">ATP-binding</keyword>
<dbReference type="OrthoDB" id="4062651at2759"/>
<dbReference type="PROSITE" id="PS50011">
    <property type="entry name" value="PROTEIN_KINASE_DOM"/>
    <property type="match status" value="1"/>
</dbReference>
<gene>
    <name evidence="4" type="ORF">BSL78_13367</name>
</gene>
<dbReference type="InterPro" id="IPR050198">
    <property type="entry name" value="Non-receptor_tyrosine_kinases"/>
</dbReference>
<dbReference type="GO" id="GO:0004713">
    <property type="term" value="F:protein tyrosine kinase activity"/>
    <property type="evidence" value="ECO:0007669"/>
    <property type="project" value="InterPro"/>
</dbReference>
<dbReference type="SUPFAM" id="SSF56112">
    <property type="entry name" value="Protein kinase-like (PK-like)"/>
    <property type="match status" value="1"/>
</dbReference>
<organism evidence="4 5">
    <name type="scientific">Stichopus japonicus</name>
    <name type="common">Sea cucumber</name>
    <dbReference type="NCBI Taxonomy" id="307972"/>
    <lineage>
        <taxon>Eukaryota</taxon>
        <taxon>Metazoa</taxon>
        <taxon>Echinodermata</taxon>
        <taxon>Eleutherozoa</taxon>
        <taxon>Echinozoa</taxon>
        <taxon>Holothuroidea</taxon>
        <taxon>Aspidochirotacea</taxon>
        <taxon>Aspidochirotida</taxon>
        <taxon>Stichopodidae</taxon>
        <taxon>Apostichopus</taxon>
    </lineage>
</organism>
<keyword evidence="4" id="KW-0418">Kinase</keyword>
<reference evidence="4 5" key="1">
    <citation type="journal article" date="2017" name="PLoS Biol.">
        <title>The sea cucumber genome provides insights into morphological evolution and visceral regeneration.</title>
        <authorList>
            <person name="Zhang X."/>
            <person name="Sun L."/>
            <person name="Yuan J."/>
            <person name="Sun Y."/>
            <person name="Gao Y."/>
            <person name="Zhang L."/>
            <person name="Li S."/>
            <person name="Dai H."/>
            <person name="Hamel J.F."/>
            <person name="Liu C."/>
            <person name="Yu Y."/>
            <person name="Liu S."/>
            <person name="Lin W."/>
            <person name="Guo K."/>
            <person name="Jin S."/>
            <person name="Xu P."/>
            <person name="Storey K.B."/>
            <person name="Huan P."/>
            <person name="Zhang T."/>
            <person name="Zhou Y."/>
            <person name="Zhang J."/>
            <person name="Lin C."/>
            <person name="Li X."/>
            <person name="Xing L."/>
            <person name="Huo D."/>
            <person name="Sun M."/>
            <person name="Wang L."/>
            <person name="Mercier A."/>
            <person name="Li F."/>
            <person name="Yang H."/>
            <person name="Xiang J."/>
        </authorList>
    </citation>
    <scope>NUCLEOTIDE SEQUENCE [LARGE SCALE GENOMIC DNA]</scope>
    <source>
        <strain evidence="4">Shaxun</strain>
        <tissue evidence="4">Muscle</tissue>
    </source>
</reference>
<name>A0A2G8KP02_STIJA</name>
<keyword evidence="1" id="KW-0547">Nucleotide-binding</keyword>
<dbReference type="STRING" id="307972.A0A2G8KP02"/>
<feature type="domain" description="Protein kinase" evidence="3">
    <location>
        <begin position="1"/>
        <end position="155"/>
    </location>
</feature>
<protein>
    <submittedName>
        <fullName evidence="4">Megakaryocyte-associated tyrosine kinase</fullName>
    </submittedName>
</protein>
<dbReference type="PRINTS" id="PR00109">
    <property type="entry name" value="TYRKINASE"/>
</dbReference>
<evidence type="ECO:0000256" key="1">
    <source>
        <dbReference type="ARBA" id="ARBA00022741"/>
    </source>
</evidence>
<dbReference type="Proteomes" id="UP000230750">
    <property type="component" value="Unassembled WGS sequence"/>
</dbReference>
<evidence type="ECO:0000313" key="5">
    <source>
        <dbReference type="Proteomes" id="UP000230750"/>
    </source>
</evidence>
<comment type="caution">
    <text evidence="4">The sequence shown here is derived from an EMBL/GenBank/DDBJ whole genome shotgun (WGS) entry which is preliminary data.</text>
</comment>
<dbReference type="AlphaFoldDB" id="A0A2G8KP02"/>
<proteinExistence type="predicted"/>
<evidence type="ECO:0000256" key="2">
    <source>
        <dbReference type="ARBA" id="ARBA00022840"/>
    </source>
</evidence>
<dbReference type="InterPro" id="IPR001245">
    <property type="entry name" value="Ser-Thr/Tyr_kinase_cat_dom"/>
</dbReference>
<evidence type="ECO:0000259" key="3">
    <source>
        <dbReference type="PROSITE" id="PS50011"/>
    </source>
</evidence>
<sequence>MRFAVDVANAMEFLESNKFSHPALCSRKVLITDKGVCKVYDIWQDELASHRVSVILTKENVPSAWLAPETLLFGQYSGKSDVWSFGVLLWEIFSIGEIPYRHCNKDEIESFVKRSKYLLQPTACPGGIAIVTQHLMMNSTLPTNSLYHDVTETDR</sequence>
<dbReference type="InterPro" id="IPR011009">
    <property type="entry name" value="Kinase-like_dom_sf"/>
</dbReference>
<keyword evidence="5" id="KW-1185">Reference proteome</keyword>
<dbReference type="Pfam" id="PF07714">
    <property type="entry name" value="PK_Tyr_Ser-Thr"/>
    <property type="match status" value="1"/>
</dbReference>
<dbReference type="SMART" id="SM00219">
    <property type="entry name" value="TyrKc"/>
    <property type="match status" value="1"/>
</dbReference>
<dbReference type="EMBL" id="MRZV01000449">
    <property type="protein sequence ID" value="PIK49742.1"/>
    <property type="molecule type" value="Genomic_DNA"/>
</dbReference>
<evidence type="ECO:0000313" key="4">
    <source>
        <dbReference type="EMBL" id="PIK49742.1"/>
    </source>
</evidence>
<dbReference type="Gene3D" id="1.10.510.10">
    <property type="entry name" value="Transferase(Phosphotransferase) domain 1"/>
    <property type="match status" value="1"/>
</dbReference>
<keyword evidence="4" id="KW-0808">Transferase</keyword>
<accession>A0A2G8KP02</accession>
<dbReference type="GO" id="GO:0005524">
    <property type="term" value="F:ATP binding"/>
    <property type="evidence" value="ECO:0007669"/>
    <property type="project" value="UniProtKB-KW"/>
</dbReference>
<dbReference type="PANTHER" id="PTHR24418">
    <property type="entry name" value="TYROSINE-PROTEIN KINASE"/>
    <property type="match status" value="1"/>
</dbReference>